<protein>
    <submittedName>
        <fullName evidence="2">Uncharacterized protein</fullName>
    </submittedName>
</protein>
<keyword evidence="3" id="KW-1185">Reference proteome</keyword>
<keyword evidence="1" id="KW-1133">Transmembrane helix</keyword>
<keyword evidence="1" id="KW-0812">Transmembrane</keyword>
<accession>A0A7I9XLV1</accession>
<dbReference type="RefSeq" id="WP_133055696.1">
    <property type="nucleotide sequence ID" value="NZ_BLKV01000002.1"/>
</dbReference>
<evidence type="ECO:0000313" key="3">
    <source>
        <dbReference type="Proteomes" id="UP000465263"/>
    </source>
</evidence>
<evidence type="ECO:0000256" key="1">
    <source>
        <dbReference type="SAM" id="Phobius"/>
    </source>
</evidence>
<evidence type="ECO:0000313" key="2">
    <source>
        <dbReference type="EMBL" id="GFG70894.1"/>
    </source>
</evidence>
<dbReference type="EMBL" id="BLKV01000002">
    <property type="protein sequence ID" value="GFG70894.1"/>
    <property type="molecule type" value="Genomic_DNA"/>
</dbReference>
<reference evidence="2 3" key="1">
    <citation type="journal article" date="2019" name="Emerg. Microbes Infect.">
        <title>Comprehensive subspecies identification of 175 nontuberculous mycobacteria species based on 7547 genomic profiles.</title>
        <authorList>
            <person name="Matsumoto Y."/>
            <person name="Kinjo T."/>
            <person name="Motooka D."/>
            <person name="Nabeya D."/>
            <person name="Jung N."/>
            <person name="Uechi K."/>
            <person name="Horii T."/>
            <person name="Iida T."/>
            <person name="Fujita J."/>
            <person name="Nakamura S."/>
        </authorList>
    </citation>
    <scope>NUCLEOTIDE SEQUENCE [LARGE SCALE GENOMIC DNA]</scope>
    <source>
        <strain evidence="2 3">JCM 16017</strain>
    </source>
</reference>
<feature type="transmembrane region" description="Helical" evidence="1">
    <location>
        <begin position="12"/>
        <end position="31"/>
    </location>
</feature>
<name>A0A7I9XLV1_9MYCO</name>
<dbReference type="AlphaFoldDB" id="A0A7I9XLV1"/>
<comment type="caution">
    <text evidence="2">The sequence shown here is derived from an EMBL/GenBank/DDBJ whole genome shotgun (WGS) entry which is preliminary data.</text>
</comment>
<proteinExistence type="predicted"/>
<sequence>MNPPAGFTSMDQVIAFVGAIVCLGISCIPNLADRNNLIRSRRIFWGANCAALAFVFLGMLPNWRYGLEAVLVFGLLLIFRAFTNTPYVKLRGKIYAVQRSNRLAETTPENSHPAHDPLPDSYTGSSTANQTWWMLIVGYLICMLVIYGDFVHHQMNIGAILATTICVYFPLFAGYWDASWNYPVARGHRLQLTILTIMTAGIFAALYFPGFYLGKRWPRRPKRSMEYRIHPRHWELDDGDLP</sequence>
<dbReference type="OrthoDB" id="4764216at2"/>
<feature type="transmembrane region" description="Helical" evidence="1">
    <location>
        <begin position="190"/>
        <end position="213"/>
    </location>
</feature>
<feature type="transmembrane region" description="Helical" evidence="1">
    <location>
        <begin position="43"/>
        <end position="63"/>
    </location>
</feature>
<dbReference type="Proteomes" id="UP000465263">
    <property type="component" value="Unassembled WGS sequence"/>
</dbReference>
<feature type="transmembrane region" description="Helical" evidence="1">
    <location>
        <begin position="157"/>
        <end position="178"/>
    </location>
</feature>
<organism evidence="2 3">
    <name type="scientific">Mycolicibacter senuensis</name>
    <dbReference type="NCBI Taxonomy" id="386913"/>
    <lineage>
        <taxon>Bacteria</taxon>
        <taxon>Bacillati</taxon>
        <taxon>Actinomycetota</taxon>
        <taxon>Actinomycetes</taxon>
        <taxon>Mycobacteriales</taxon>
        <taxon>Mycobacteriaceae</taxon>
        <taxon>Mycolicibacter</taxon>
    </lineage>
</organism>
<gene>
    <name evidence="2" type="ORF">MSEN_26140</name>
</gene>
<keyword evidence="1" id="KW-0472">Membrane</keyword>
<feature type="transmembrane region" description="Helical" evidence="1">
    <location>
        <begin position="131"/>
        <end position="150"/>
    </location>
</feature>